<dbReference type="EMBL" id="AMZH03000065">
    <property type="protein sequence ID" value="RRT85765.1"/>
    <property type="molecule type" value="Genomic_DNA"/>
</dbReference>
<accession>A0A427BB77</accession>
<dbReference type="AlphaFoldDB" id="A0A427BB77"/>
<comment type="caution">
    <text evidence="2">The sequence shown here is derived from an EMBL/GenBank/DDBJ whole genome shotgun (WGS) entry which is preliminary data.</text>
</comment>
<evidence type="ECO:0000313" key="2">
    <source>
        <dbReference type="EMBL" id="RRT85765.1"/>
    </source>
</evidence>
<proteinExistence type="predicted"/>
<feature type="region of interest" description="Disordered" evidence="1">
    <location>
        <begin position="47"/>
        <end position="67"/>
    </location>
</feature>
<organism evidence="2 3">
    <name type="scientific">Ensete ventricosum</name>
    <name type="common">Abyssinian banana</name>
    <name type="synonym">Musa ensete</name>
    <dbReference type="NCBI Taxonomy" id="4639"/>
    <lineage>
        <taxon>Eukaryota</taxon>
        <taxon>Viridiplantae</taxon>
        <taxon>Streptophyta</taxon>
        <taxon>Embryophyta</taxon>
        <taxon>Tracheophyta</taxon>
        <taxon>Spermatophyta</taxon>
        <taxon>Magnoliopsida</taxon>
        <taxon>Liliopsida</taxon>
        <taxon>Zingiberales</taxon>
        <taxon>Musaceae</taxon>
        <taxon>Ensete</taxon>
    </lineage>
</organism>
<name>A0A427BB77_ENSVE</name>
<evidence type="ECO:0000256" key="1">
    <source>
        <dbReference type="SAM" id="MobiDB-lite"/>
    </source>
</evidence>
<sequence>MLVLRFRNPSSYLLINYEYYGPTVVAGVTRVAHDRVNCRFMSRQTSGIGQRAPMPRSAVSKAQSGVRHPSLGYTPWVFSPRCTAREHVALA</sequence>
<dbReference type="Proteomes" id="UP000287651">
    <property type="component" value="Unassembled WGS sequence"/>
</dbReference>
<protein>
    <submittedName>
        <fullName evidence="2">Uncharacterized protein</fullName>
    </submittedName>
</protein>
<reference evidence="2 3" key="1">
    <citation type="journal article" date="2014" name="Agronomy (Basel)">
        <title>A Draft Genome Sequence for Ensete ventricosum, the Drought-Tolerant Tree Against Hunger.</title>
        <authorList>
            <person name="Harrison J."/>
            <person name="Moore K.A."/>
            <person name="Paszkiewicz K."/>
            <person name="Jones T."/>
            <person name="Grant M."/>
            <person name="Ambacheew D."/>
            <person name="Muzemil S."/>
            <person name="Studholme D.J."/>
        </authorList>
    </citation>
    <scope>NUCLEOTIDE SEQUENCE [LARGE SCALE GENOMIC DNA]</scope>
</reference>
<gene>
    <name evidence="2" type="ORF">B296_00008174</name>
</gene>
<evidence type="ECO:0000313" key="3">
    <source>
        <dbReference type="Proteomes" id="UP000287651"/>
    </source>
</evidence>